<keyword evidence="4" id="KW-0175">Coiled coil</keyword>
<evidence type="ECO:0000259" key="6">
    <source>
        <dbReference type="PROSITE" id="PS50222"/>
    </source>
</evidence>
<accession>A0A8J2X2F2</accession>
<feature type="domain" description="EF-hand" evidence="6">
    <location>
        <begin position="279"/>
        <end position="314"/>
    </location>
</feature>
<keyword evidence="3" id="KW-0106">Calcium</keyword>
<dbReference type="SUPFAM" id="SSF47473">
    <property type="entry name" value="EF-hand"/>
    <property type="match status" value="1"/>
</dbReference>
<dbReference type="GO" id="GO:0005509">
    <property type="term" value="F:calcium ion binding"/>
    <property type="evidence" value="ECO:0007669"/>
    <property type="project" value="InterPro"/>
</dbReference>
<reference evidence="7" key="1">
    <citation type="submission" date="2021-11" db="EMBL/GenBank/DDBJ databases">
        <authorList>
            <consortium name="Genoscope - CEA"/>
            <person name="William W."/>
        </authorList>
    </citation>
    <scope>NUCLEOTIDE SEQUENCE</scope>
</reference>
<name>A0A8J2X2F2_9STRA</name>
<comment type="caution">
    <text evidence="7">The sequence shown here is derived from an EMBL/GenBank/DDBJ whole genome shotgun (WGS) entry which is preliminary data.</text>
</comment>
<feature type="compositionally biased region" description="Basic and acidic residues" evidence="5">
    <location>
        <begin position="599"/>
        <end position="610"/>
    </location>
</feature>
<dbReference type="Pfam" id="PF13499">
    <property type="entry name" value="EF-hand_7"/>
    <property type="match status" value="1"/>
</dbReference>
<keyword evidence="8" id="KW-1185">Reference proteome</keyword>
<dbReference type="PROSITE" id="PS00018">
    <property type="entry name" value="EF_HAND_1"/>
    <property type="match status" value="2"/>
</dbReference>
<dbReference type="InterPro" id="IPR002048">
    <property type="entry name" value="EF_hand_dom"/>
</dbReference>
<dbReference type="OrthoDB" id="206890at2759"/>
<keyword evidence="2" id="KW-0677">Repeat</keyword>
<sequence length="640" mass="72989">MAVTQAYYKDENRDVGNEAVVAGVNASAGNEAEVTIDRTQLDVNKRETNILGQAVESNEEAAHVKAARLAQEAKRRAERNVFNKTEERHQQHKCMRRFAVCCPCLKNWLLGKELVEGKTPLMRTMQAFEMTKRDSAKFLKLFEKIDWDHSGTIDIEELFGYLKMDVAGYARKTFSTMNVQHEFMDEDGRFDPRKFQAAEEARLSRGKTAKRAVRGGKLEASQIELDYAPFFVGLFDFCTMNDEHLVRFTFDLIDEDRSGYLSREEVYDLILLMSKTEAEAQLKCQKLLNVIDANRDGDVSYVEFARCHRRIPSLMQPAFIIRRSLRMKCMGTKFWKRCCKIRTKLKKTKGREPLGVYKDILDQMARADQEVAEAEMLELEAAAAADQHLVDQAGDESDDLDMEELLDDVGMNEEKPKELTPEEIEARRKAALRAKLRGAQHLTRGTLAIAKAAGVDMHREGSWWSDCPKQRMKNLDDPEKNGNAKVYISIETADALSECKVTRDKAAKIQAREFITKQKLEKLEENAKRFGGFQVKGRKPTTPWGRLFHWLGERKKKKLAAKKLREEQERAKYAAARQAEMDRRAVAKAKEKERLEAMMEARRRKKEEIAGLKTPGALSEGARAVSTPKAGAKRVGFAED</sequence>
<evidence type="ECO:0000256" key="1">
    <source>
        <dbReference type="ARBA" id="ARBA00022723"/>
    </source>
</evidence>
<feature type="domain" description="EF-hand" evidence="6">
    <location>
        <begin position="241"/>
        <end position="276"/>
    </location>
</feature>
<feature type="domain" description="EF-hand" evidence="6">
    <location>
        <begin position="133"/>
        <end position="168"/>
    </location>
</feature>
<gene>
    <name evidence="7" type="ORF">PECAL_5P21440</name>
</gene>
<evidence type="ECO:0000256" key="3">
    <source>
        <dbReference type="ARBA" id="ARBA00022837"/>
    </source>
</evidence>
<keyword evidence="1" id="KW-0479">Metal-binding</keyword>
<proteinExistence type="predicted"/>
<organism evidence="7 8">
    <name type="scientific">Pelagomonas calceolata</name>
    <dbReference type="NCBI Taxonomy" id="35677"/>
    <lineage>
        <taxon>Eukaryota</taxon>
        <taxon>Sar</taxon>
        <taxon>Stramenopiles</taxon>
        <taxon>Ochrophyta</taxon>
        <taxon>Pelagophyceae</taxon>
        <taxon>Pelagomonadales</taxon>
        <taxon>Pelagomonadaceae</taxon>
        <taxon>Pelagomonas</taxon>
    </lineage>
</organism>
<evidence type="ECO:0000256" key="2">
    <source>
        <dbReference type="ARBA" id="ARBA00022737"/>
    </source>
</evidence>
<feature type="coiled-coil region" evidence="4">
    <location>
        <begin position="357"/>
        <end position="387"/>
    </location>
</feature>
<dbReference type="PROSITE" id="PS50222">
    <property type="entry name" value="EF_HAND_2"/>
    <property type="match status" value="3"/>
</dbReference>
<dbReference type="Gene3D" id="1.10.238.10">
    <property type="entry name" value="EF-hand"/>
    <property type="match status" value="1"/>
</dbReference>
<dbReference type="SMART" id="SM00054">
    <property type="entry name" value="EFh"/>
    <property type="match status" value="3"/>
</dbReference>
<dbReference type="InterPro" id="IPR011992">
    <property type="entry name" value="EF-hand-dom_pair"/>
</dbReference>
<feature type="region of interest" description="Disordered" evidence="5">
    <location>
        <begin position="599"/>
        <end position="640"/>
    </location>
</feature>
<dbReference type="Proteomes" id="UP000789595">
    <property type="component" value="Unassembled WGS sequence"/>
</dbReference>
<dbReference type="CDD" id="cd00051">
    <property type="entry name" value="EFh"/>
    <property type="match status" value="1"/>
</dbReference>
<protein>
    <recommendedName>
        <fullName evidence="6">EF-hand domain-containing protein</fullName>
    </recommendedName>
</protein>
<dbReference type="Pfam" id="PF13202">
    <property type="entry name" value="EF-hand_5"/>
    <property type="match status" value="1"/>
</dbReference>
<dbReference type="PANTHER" id="PTHR45942">
    <property type="entry name" value="PROTEIN PHOSPATASE 3 REGULATORY SUBUNIT B ALPHA ISOFORM TYPE 1"/>
    <property type="match status" value="1"/>
</dbReference>
<evidence type="ECO:0000313" key="7">
    <source>
        <dbReference type="EMBL" id="CAH0377604.1"/>
    </source>
</evidence>
<evidence type="ECO:0000256" key="5">
    <source>
        <dbReference type="SAM" id="MobiDB-lite"/>
    </source>
</evidence>
<evidence type="ECO:0000313" key="8">
    <source>
        <dbReference type="Proteomes" id="UP000789595"/>
    </source>
</evidence>
<evidence type="ECO:0000256" key="4">
    <source>
        <dbReference type="SAM" id="Coils"/>
    </source>
</evidence>
<dbReference type="EMBL" id="CAKKNE010000005">
    <property type="protein sequence ID" value="CAH0377604.1"/>
    <property type="molecule type" value="Genomic_DNA"/>
</dbReference>
<dbReference type="InterPro" id="IPR018247">
    <property type="entry name" value="EF_Hand_1_Ca_BS"/>
</dbReference>
<dbReference type="AlphaFoldDB" id="A0A8J2X2F2"/>